<proteinExistence type="predicted"/>
<evidence type="ECO:0000313" key="3">
    <source>
        <dbReference type="Proteomes" id="UP000807342"/>
    </source>
</evidence>
<reference evidence="2" key="1">
    <citation type="submission" date="2020-11" db="EMBL/GenBank/DDBJ databases">
        <authorList>
            <consortium name="DOE Joint Genome Institute"/>
            <person name="Ahrendt S."/>
            <person name="Riley R."/>
            <person name="Andreopoulos W."/>
            <person name="Labutti K."/>
            <person name="Pangilinan J."/>
            <person name="Ruiz-Duenas F.J."/>
            <person name="Barrasa J.M."/>
            <person name="Sanchez-Garcia M."/>
            <person name="Camarero S."/>
            <person name="Miyauchi S."/>
            <person name="Serrano A."/>
            <person name="Linde D."/>
            <person name="Babiker R."/>
            <person name="Drula E."/>
            <person name="Ayuso-Fernandez I."/>
            <person name="Pacheco R."/>
            <person name="Padilla G."/>
            <person name="Ferreira P."/>
            <person name="Barriuso J."/>
            <person name="Kellner H."/>
            <person name="Castanera R."/>
            <person name="Alfaro M."/>
            <person name="Ramirez L."/>
            <person name="Pisabarro A.G."/>
            <person name="Kuo A."/>
            <person name="Tritt A."/>
            <person name="Lipzen A."/>
            <person name="He G."/>
            <person name="Yan M."/>
            <person name="Ng V."/>
            <person name="Cullen D."/>
            <person name="Martin F."/>
            <person name="Rosso M.-N."/>
            <person name="Henrissat B."/>
            <person name="Hibbett D."/>
            <person name="Martinez A.T."/>
            <person name="Grigoriev I.V."/>
        </authorList>
    </citation>
    <scope>NUCLEOTIDE SEQUENCE</scope>
    <source>
        <strain evidence="2">MF-IS2</strain>
    </source>
</reference>
<evidence type="ECO:0000256" key="1">
    <source>
        <dbReference type="SAM" id="MobiDB-lite"/>
    </source>
</evidence>
<gene>
    <name evidence="2" type="ORF">P691DRAFT_790116</name>
</gene>
<dbReference type="OrthoDB" id="2680993at2759"/>
<keyword evidence="3" id="KW-1185">Reference proteome</keyword>
<organism evidence="2 3">
    <name type="scientific">Macrolepiota fuliginosa MF-IS2</name>
    <dbReference type="NCBI Taxonomy" id="1400762"/>
    <lineage>
        <taxon>Eukaryota</taxon>
        <taxon>Fungi</taxon>
        <taxon>Dikarya</taxon>
        <taxon>Basidiomycota</taxon>
        <taxon>Agaricomycotina</taxon>
        <taxon>Agaricomycetes</taxon>
        <taxon>Agaricomycetidae</taxon>
        <taxon>Agaricales</taxon>
        <taxon>Agaricineae</taxon>
        <taxon>Agaricaceae</taxon>
        <taxon>Macrolepiota</taxon>
    </lineage>
</organism>
<sequence>MSINTFNITEPPLSLKLGQFNPQNLSNAGIKQLVDSFVNEGFSLFKMESMILILLRAEDLEPAYINMDIAYRCNSPYLVLICSGNYRIHTIKEVEKLMDKDIAELRKKQKGLYSGKRKRKEKAKVARKGKGKGKGRGKRKNVTVASLDADIHILESYKISFQIWGIVVYNYIKRPLWGLLKEMLNVSTEHFFSIMS</sequence>
<dbReference type="Proteomes" id="UP000807342">
    <property type="component" value="Unassembled WGS sequence"/>
</dbReference>
<name>A0A9P5WZM1_9AGAR</name>
<feature type="region of interest" description="Disordered" evidence="1">
    <location>
        <begin position="112"/>
        <end position="139"/>
    </location>
</feature>
<evidence type="ECO:0000313" key="2">
    <source>
        <dbReference type="EMBL" id="KAF9442068.1"/>
    </source>
</evidence>
<protein>
    <submittedName>
        <fullName evidence="2">Uncharacterized protein</fullName>
    </submittedName>
</protein>
<comment type="caution">
    <text evidence="2">The sequence shown here is derived from an EMBL/GenBank/DDBJ whole genome shotgun (WGS) entry which is preliminary data.</text>
</comment>
<dbReference type="EMBL" id="MU151713">
    <property type="protein sequence ID" value="KAF9442068.1"/>
    <property type="molecule type" value="Genomic_DNA"/>
</dbReference>
<accession>A0A9P5WZM1</accession>
<dbReference type="AlphaFoldDB" id="A0A9P5WZM1"/>